<dbReference type="EMBL" id="CP007142">
    <property type="protein sequence ID" value="AJQ94119.1"/>
    <property type="molecule type" value="Genomic_DNA"/>
</dbReference>
<organism evidence="2 3">
    <name type="scientific">Gynuella sunshinyii YC6258</name>
    <dbReference type="NCBI Taxonomy" id="1445510"/>
    <lineage>
        <taxon>Bacteria</taxon>
        <taxon>Pseudomonadati</taxon>
        <taxon>Pseudomonadota</taxon>
        <taxon>Gammaproteobacteria</taxon>
        <taxon>Oceanospirillales</taxon>
        <taxon>Saccharospirillaceae</taxon>
        <taxon>Gynuella</taxon>
    </lineage>
</organism>
<dbReference type="KEGG" id="gsn:YC6258_02075"/>
<feature type="transmembrane region" description="Helical" evidence="1">
    <location>
        <begin position="12"/>
        <end position="37"/>
    </location>
</feature>
<accession>A0A0C5VUP8</accession>
<sequence>MRRFSSITSRGSFLVSVVVSIGPLYQIFFFAGLIYLINDF</sequence>
<dbReference type="Proteomes" id="UP000032266">
    <property type="component" value="Chromosome"/>
</dbReference>
<keyword evidence="1" id="KW-1133">Transmembrane helix</keyword>
<name>A0A0C5VUP8_9GAMM</name>
<evidence type="ECO:0000256" key="1">
    <source>
        <dbReference type="SAM" id="Phobius"/>
    </source>
</evidence>
<evidence type="ECO:0000313" key="2">
    <source>
        <dbReference type="EMBL" id="AJQ94119.1"/>
    </source>
</evidence>
<reference evidence="2 3" key="1">
    <citation type="submission" date="2014-01" db="EMBL/GenBank/DDBJ databases">
        <title>Full genme sequencing of cellulolytic bacterium Gynuella sunshinyii YC6258T gen. nov., sp. nov.</title>
        <authorList>
            <person name="Khan H."/>
            <person name="Chung E.J."/>
            <person name="Chung Y.R."/>
        </authorList>
    </citation>
    <scope>NUCLEOTIDE SEQUENCE [LARGE SCALE GENOMIC DNA]</scope>
    <source>
        <strain evidence="2 3">YC6258</strain>
    </source>
</reference>
<protein>
    <submittedName>
        <fullName evidence="2">Uncharacterized protein</fullName>
    </submittedName>
</protein>
<proteinExistence type="predicted"/>
<dbReference type="AlphaFoldDB" id="A0A0C5VUP8"/>
<evidence type="ECO:0000313" key="3">
    <source>
        <dbReference type="Proteomes" id="UP000032266"/>
    </source>
</evidence>
<keyword evidence="3" id="KW-1185">Reference proteome</keyword>
<keyword evidence="1" id="KW-0812">Transmembrane</keyword>
<dbReference type="HOGENOM" id="CLU_3290387_0_0_6"/>
<gene>
    <name evidence="2" type="ORF">YC6258_02075</name>
</gene>
<keyword evidence="1" id="KW-0472">Membrane</keyword>